<protein>
    <submittedName>
        <fullName evidence="1">Uncharacterized protein</fullName>
    </submittedName>
</protein>
<name>A0A8S1HSI0_9PELO</name>
<comment type="caution">
    <text evidence="1">The sequence shown here is derived from an EMBL/GenBank/DDBJ whole genome shotgun (WGS) entry which is preliminary data.</text>
</comment>
<dbReference type="EMBL" id="CAJGYM010000122">
    <property type="protein sequence ID" value="CAD6198310.1"/>
    <property type="molecule type" value="Genomic_DNA"/>
</dbReference>
<keyword evidence="2" id="KW-1185">Reference proteome</keyword>
<organism evidence="1 2">
    <name type="scientific">Caenorhabditis auriculariae</name>
    <dbReference type="NCBI Taxonomy" id="2777116"/>
    <lineage>
        <taxon>Eukaryota</taxon>
        <taxon>Metazoa</taxon>
        <taxon>Ecdysozoa</taxon>
        <taxon>Nematoda</taxon>
        <taxon>Chromadorea</taxon>
        <taxon>Rhabditida</taxon>
        <taxon>Rhabditina</taxon>
        <taxon>Rhabditomorpha</taxon>
        <taxon>Rhabditoidea</taxon>
        <taxon>Rhabditidae</taxon>
        <taxon>Peloderinae</taxon>
        <taxon>Caenorhabditis</taxon>
    </lineage>
</organism>
<accession>A0A8S1HSI0</accession>
<sequence length="100" mass="11766">MIMIIFLESKNVMRIAMWADNRYKIGSFSERIIGFFLVLLLYEVIARKLSQVGCEFEYWSETVSMQEHLENRNRNATATPRAIPTAARNTYFHVYRSIVP</sequence>
<evidence type="ECO:0000313" key="1">
    <source>
        <dbReference type="EMBL" id="CAD6198310.1"/>
    </source>
</evidence>
<gene>
    <name evidence="1" type="ORF">CAUJ_LOCUS14216</name>
</gene>
<evidence type="ECO:0000313" key="2">
    <source>
        <dbReference type="Proteomes" id="UP000835052"/>
    </source>
</evidence>
<dbReference type="Proteomes" id="UP000835052">
    <property type="component" value="Unassembled WGS sequence"/>
</dbReference>
<proteinExistence type="predicted"/>
<reference evidence="1" key="1">
    <citation type="submission" date="2020-10" db="EMBL/GenBank/DDBJ databases">
        <authorList>
            <person name="Kikuchi T."/>
        </authorList>
    </citation>
    <scope>NUCLEOTIDE SEQUENCE</scope>
    <source>
        <strain evidence="1">NKZ352</strain>
    </source>
</reference>
<dbReference type="AlphaFoldDB" id="A0A8S1HSI0"/>